<dbReference type="STRING" id="1849047.A0A3D8QJN2"/>
<reference evidence="9 10" key="1">
    <citation type="journal article" date="2018" name="IMA Fungus">
        <title>IMA Genome-F 9: Draft genome sequence of Annulohypoxylon stygium, Aspergillus mulundensis, Berkeleyomyces basicola (syn. Thielaviopsis basicola), Ceratocystis smalleyi, two Cercospora beticola strains, Coleophoma cylindrospora, Fusarium fracticaudum, Phialophora cf. hyalina, and Morchella septimelata.</title>
        <authorList>
            <person name="Wingfield B.D."/>
            <person name="Bills G.F."/>
            <person name="Dong Y."/>
            <person name="Huang W."/>
            <person name="Nel W.J."/>
            <person name="Swalarsk-Parry B.S."/>
            <person name="Vaghefi N."/>
            <person name="Wilken P.M."/>
            <person name="An Z."/>
            <person name="de Beer Z.W."/>
            <person name="De Vos L."/>
            <person name="Chen L."/>
            <person name="Duong T.A."/>
            <person name="Gao Y."/>
            <person name="Hammerbacher A."/>
            <person name="Kikkert J.R."/>
            <person name="Li Y."/>
            <person name="Li H."/>
            <person name="Li K."/>
            <person name="Li Q."/>
            <person name="Liu X."/>
            <person name="Ma X."/>
            <person name="Naidoo K."/>
            <person name="Pethybridge S.J."/>
            <person name="Sun J."/>
            <person name="Steenkamp E.T."/>
            <person name="van der Nest M.A."/>
            <person name="van Wyk S."/>
            <person name="Wingfield M.J."/>
            <person name="Xiong C."/>
            <person name="Yue Q."/>
            <person name="Zhang X."/>
        </authorList>
    </citation>
    <scope>NUCLEOTIDE SEQUENCE [LARGE SCALE GENOMIC DNA]</scope>
    <source>
        <strain evidence="9 10">BP6252</strain>
    </source>
</reference>
<dbReference type="PROSITE" id="PS00136">
    <property type="entry name" value="SUBTILASE_ASP"/>
    <property type="match status" value="1"/>
</dbReference>
<dbReference type="PROSITE" id="PS51892">
    <property type="entry name" value="SUBTILASE"/>
    <property type="match status" value="1"/>
</dbReference>
<accession>A0A3D8QJN2</accession>
<feature type="region of interest" description="Disordered" evidence="7">
    <location>
        <begin position="1"/>
        <end position="72"/>
    </location>
</feature>
<evidence type="ECO:0000256" key="2">
    <source>
        <dbReference type="ARBA" id="ARBA00022670"/>
    </source>
</evidence>
<dbReference type="PANTHER" id="PTHR43399:SF4">
    <property type="entry name" value="CELL WALL-ASSOCIATED PROTEASE"/>
    <property type="match status" value="1"/>
</dbReference>
<feature type="compositionally biased region" description="Acidic residues" evidence="7">
    <location>
        <begin position="42"/>
        <end position="59"/>
    </location>
</feature>
<proteinExistence type="inferred from homology"/>
<keyword evidence="3 6" id="KW-0378">Hydrolase</keyword>
<evidence type="ECO:0000256" key="6">
    <source>
        <dbReference type="PROSITE-ProRule" id="PRU01240"/>
    </source>
</evidence>
<comment type="caution">
    <text evidence="9">The sequence shown here is derived from an EMBL/GenBank/DDBJ whole genome shotgun (WGS) entry which is preliminary data.</text>
</comment>
<dbReference type="Gene3D" id="3.40.50.200">
    <property type="entry name" value="Peptidase S8/S53 domain"/>
    <property type="match status" value="1"/>
</dbReference>
<feature type="domain" description="Peptidase S8/S53" evidence="8">
    <location>
        <begin position="712"/>
        <end position="935"/>
    </location>
</feature>
<evidence type="ECO:0000256" key="5">
    <source>
        <dbReference type="PROSITE-ProRule" id="PRU00023"/>
    </source>
</evidence>
<evidence type="ECO:0000256" key="1">
    <source>
        <dbReference type="ARBA" id="ARBA00011073"/>
    </source>
</evidence>
<dbReference type="Pfam" id="PF00082">
    <property type="entry name" value="Peptidase_S8"/>
    <property type="match status" value="1"/>
</dbReference>
<dbReference type="Proteomes" id="UP000256645">
    <property type="component" value="Unassembled WGS sequence"/>
</dbReference>
<dbReference type="Pfam" id="PF00023">
    <property type="entry name" value="Ank"/>
    <property type="match status" value="1"/>
</dbReference>
<dbReference type="PANTHER" id="PTHR43399">
    <property type="entry name" value="SUBTILISIN-RELATED"/>
    <property type="match status" value="1"/>
</dbReference>
<dbReference type="InterPro" id="IPR000209">
    <property type="entry name" value="Peptidase_S8/S53_dom"/>
</dbReference>
<feature type="active site" description="Charge relay system" evidence="6">
    <location>
        <position position="718"/>
    </location>
</feature>
<sequence length="1059" mass="117822">MAPQPPSMADLPPHMIGPPKSSEANRHLLRRPTGDKDRNPESEDEDEEVEDDDDDDDENGQSSPEDPTKSAFSQILASVKAKELKLGKSDDRKAFFNKYGSYLEGHIDDNKNLLHVLAYEASFNSSVKSLIGRLAKRSPSIFPMLVGALDDNERTPLYVAITKKNIKLVSCLCENLPSIDDVLRKECDRSETCLHAAIRLKLPAEIIISLVSKASENTLCKKDSKGRTPLHLAVEYEKCSSSQLGVVQALIKQGDSALDEETNGPDYFSVFRYHEYTRDKFLKQKNRKAPSRPNEMSNLRPATGTADQKLEAQPVLKKPTEENRTALKEEMKTKDGPVDKNQPVANSKEPRLQMTPAVALSNDIVLGAIGPERRGEVDTRKNQTEELVTKESADLIRDEIKLHYLRTRRPEIATTRLYGKNLEDTTICFEYAGAPTKVDSDDFKESFRNVKFDTILQYVAFPNVEVHPKPALSKSGGDAIEVSGRGRTDMIFFFEWLRIEKGVKRILKVIVDDLQDPAHSDEAIETALEGFDVEVLEWRKVDLCPETICNSSDKLREVYLSWSGNNAMLRAWSEPDGLKKLESLTKVHLHVKQDLETSIRTTRNINNFCERLKTPVPIEYCGTSTVAPSVASEVSEATARKIEVSRIERGRTEQLVAGNPASLPEKPELTLSPHRWLDCMDGFADAIQNVWKAAVKGKPSQSGDINELRRPVEVALIDDGVDVYHEPLRGKISSGKSFDYGDRGENRMRPYWVSERGHGTVMANMICRVCPMVNVYAIRLETQYDGKDPKPRIVARSAAEAIDAAVDRQVQIISMSWTIKQPEKQKDKEKFDAAMRRAVAAGILIFCSAGDAGAHQDSDYPASCSPNKVIRIGAAKANGNAWEWVGSLNNLDFITPGHEVVQRKSEDVLMQHFQPQTGSSVATALAVGLAALIISCVKLGALHTQSVGVSPTAVTMKDLVEVKQHKNMKAAFDAVGTSRESNNKFIEVWRLFEKAAKDIQPPLEKEKRLGIVADLARNFIPSIPESVIVTMLYVPDPVSDAMVVVTRIGFWNVATKVIK</sequence>
<dbReference type="InterPro" id="IPR051048">
    <property type="entry name" value="Peptidase_S8/S53_subtilisin"/>
</dbReference>
<feature type="active site" description="Charge relay system" evidence="6">
    <location>
        <position position="758"/>
    </location>
</feature>
<dbReference type="PROSITE" id="PS50297">
    <property type="entry name" value="ANK_REP_REGION"/>
    <property type="match status" value="1"/>
</dbReference>
<feature type="active site" description="Charge relay system" evidence="6">
    <location>
        <position position="920"/>
    </location>
</feature>
<dbReference type="SUPFAM" id="SSF52743">
    <property type="entry name" value="Subtilisin-like"/>
    <property type="match status" value="1"/>
</dbReference>
<dbReference type="InterPro" id="IPR036770">
    <property type="entry name" value="Ankyrin_rpt-contain_sf"/>
</dbReference>
<protein>
    <recommendedName>
        <fullName evidence="8">Peptidase S8/S53 domain-containing protein</fullName>
    </recommendedName>
</protein>
<evidence type="ECO:0000313" key="10">
    <source>
        <dbReference type="Proteomes" id="UP000256645"/>
    </source>
</evidence>
<dbReference type="AlphaFoldDB" id="A0A3D8QJN2"/>
<dbReference type="SMART" id="SM00248">
    <property type="entry name" value="ANK"/>
    <property type="match status" value="3"/>
</dbReference>
<evidence type="ECO:0000256" key="7">
    <source>
        <dbReference type="SAM" id="MobiDB-lite"/>
    </source>
</evidence>
<gene>
    <name evidence="9" type="ORF">BP6252_11422</name>
</gene>
<keyword evidence="4 6" id="KW-0720">Serine protease</keyword>
<dbReference type="SUPFAM" id="SSF48403">
    <property type="entry name" value="Ankyrin repeat"/>
    <property type="match status" value="1"/>
</dbReference>
<name>A0A3D8QJN2_9HELO</name>
<feature type="region of interest" description="Disordered" evidence="7">
    <location>
        <begin position="282"/>
        <end position="345"/>
    </location>
</feature>
<dbReference type="EMBL" id="PDLM01000014">
    <property type="protein sequence ID" value="RDW61989.1"/>
    <property type="molecule type" value="Genomic_DNA"/>
</dbReference>
<dbReference type="PRINTS" id="PR00723">
    <property type="entry name" value="SUBTILISIN"/>
</dbReference>
<keyword evidence="5" id="KW-0040">ANK repeat</keyword>
<dbReference type="CDD" id="cd07491">
    <property type="entry name" value="Peptidases_S8_7"/>
    <property type="match status" value="1"/>
</dbReference>
<feature type="compositionally biased region" description="Polar residues" evidence="7">
    <location>
        <begin position="60"/>
        <end position="72"/>
    </location>
</feature>
<dbReference type="InterPro" id="IPR036852">
    <property type="entry name" value="Peptidase_S8/S53_dom_sf"/>
</dbReference>
<evidence type="ECO:0000256" key="3">
    <source>
        <dbReference type="ARBA" id="ARBA00022801"/>
    </source>
</evidence>
<keyword evidence="2 6" id="KW-0645">Protease</keyword>
<feature type="compositionally biased region" description="Basic and acidic residues" evidence="7">
    <location>
        <begin position="318"/>
        <end position="338"/>
    </location>
</feature>
<dbReference type="InterPro" id="IPR015500">
    <property type="entry name" value="Peptidase_S8_subtilisin-rel"/>
</dbReference>
<evidence type="ECO:0000256" key="4">
    <source>
        <dbReference type="ARBA" id="ARBA00022825"/>
    </source>
</evidence>
<dbReference type="InterPro" id="IPR002110">
    <property type="entry name" value="Ankyrin_rpt"/>
</dbReference>
<keyword evidence="10" id="KW-1185">Reference proteome</keyword>
<comment type="similarity">
    <text evidence="1 6">Belongs to the peptidase S8 family.</text>
</comment>
<evidence type="ECO:0000259" key="8">
    <source>
        <dbReference type="Pfam" id="PF00082"/>
    </source>
</evidence>
<organism evidence="9 10">
    <name type="scientific">Coleophoma cylindrospora</name>
    <dbReference type="NCBI Taxonomy" id="1849047"/>
    <lineage>
        <taxon>Eukaryota</taxon>
        <taxon>Fungi</taxon>
        <taxon>Dikarya</taxon>
        <taxon>Ascomycota</taxon>
        <taxon>Pezizomycotina</taxon>
        <taxon>Leotiomycetes</taxon>
        <taxon>Helotiales</taxon>
        <taxon>Dermateaceae</taxon>
        <taxon>Coleophoma</taxon>
    </lineage>
</organism>
<dbReference type="InterPro" id="IPR023827">
    <property type="entry name" value="Peptidase_S8_Asp-AS"/>
</dbReference>
<feature type="compositionally biased region" description="Basic and acidic residues" evidence="7">
    <location>
        <begin position="32"/>
        <end position="41"/>
    </location>
</feature>
<dbReference type="GO" id="GO:0004252">
    <property type="term" value="F:serine-type endopeptidase activity"/>
    <property type="evidence" value="ECO:0007669"/>
    <property type="project" value="UniProtKB-UniRule"/>
</dbReference>
<dbReference type="Gene3D" id="1.25.40.20">
    <property type="entry name" value="Ankyrin repeat-containing domain"/>
    <property type="match status" value="1"/>
</dbReference>
<dbReference type="OrthoDB" id="5386278at2759"/>
<feature type="repeat" description="ANK" evidence="5">
    <location>
        <begin position="225"/>
        <end position="254"/>
    </location>
</feature>
<evidence type="ECO:0000313" key="9">
    <source>
        <dbReference type="EMBL" id="RDW61989.1"/>
    </source>
</evidence>
<dbReference type="GO" id="GO:0006508">
    <property type="term" value="P:proteolysis"/>
    <property type="evidence" value="ECO:0007669"/>
    <property type="project" value="UniProtKB-KW"/>
</dbReference>
<dbReference type="PROSITE" id="PS50088">
    <property type="entry name" value="ANK_REPEAT"/>
    <property type="match status" value="1"/>
</dbReference>